<evidence type="ECO:0000313" key="1">
    <source>
        <dbReference type="EMBL" id="OLP54697.1"/>
    </source>
</evidence>
<evidence type="ECO:0000313" key="2">
    <source>
        <dbReference type="Proteomes" id="UP000186143"/>
    </source>
</evidence>
<dbReference type="Proteomes" id="UP000186143">
    <property type="component" value="Unassembled WGS sequence"/>
</dbReference>
<reference evidence="1 2" key="1">
    <citation type="submission" date="2016-09" db="EMBL/GenBank/DDBJ databases">
        <title>Rhizobium sp. nov., a novel species isolated from the rice rhizosphere.</title>
        <authorList>
            <person name="Zhao J."/>
            <person name="Zhang X."/>
        </authorList>
    </citation>
    <scope>NUCLEOTIDE SEQUENCE [LARGE SCALE GENOMIC DNA]</scope>
    <source>
        <strain evidence="1 2">MH17</strain>
    </source>
</reference>
<comment type="caution">
    <text evidence="1">The sequence shown here is derived from an EMBL/GenBank/DDBJ whole genome shotgun (WGS) entry which is preliminary data.</text>
</comment>
<organism evidence="1 2">
    <name type="scientific">Xaviernesmea rhizosphaerae</name>
    <dbReference type="NCBI Taxonomy" id="1672749"/>
    <lineage>
        <taxon>Bacteria</taxon>
        <taxon>Pseudomonadati</taxon>
        <taxon>Pseudomonadota</taxon>
        <taxon>Alphaproteobacteria</taxon>
        <taxon>Hyphomicrobiales</taxon>
        <taxon>Rhizobiaceae</taxon>
        <taxon>Rhizobium/Agrobacterium group</taxon>
        <taxon>Xaviernesmea</taxon>
    </lineage>
</organism>
<gene>
    <name evidence="1" type="ORF">BJF92_12785</name>
</gene>
<dbReference type="EMBL" id="MKIO01000031">
    <property type="protein sequence ID" value="OLP54697.1"/>
    <property type="molecule type" value="Genomic_DNA"/>
</dbReference>
<proteinExistence type="predicted"/>
<dbReference type="AlphaFoldDB" id="A0A1Q9AHH4"/>
<name>A0A1Q9AHH4_9HYPH</name>
<dbReference type="STRING" id="1672749.BJF92_12785"/>
<sequence length="70" mass="7562">MGRCSRTLAPPSVMPHTPPRAAIARIKKDNAIARLPDGALLVRNFANIDLPETLRRFGQRAIGSLEAATV</sequence>
<protein>
    <submittedName>
        <fullName evidence="1">Uncharacterized protein</fullName>
    </submittedName>
</protein>
<accession>A0A1Q9AHH4</accession>